<reference evidence="7 8" key="1">
    <citation type="submission" date="2012-10" db="EMBL/GenBank/DDBJ databases">
        <authorList>
            <consortium name="Gibbon Genome Sequencing Consortium"/>
        </authorList>
    </citation>
    <scope>NUCLEOTIDE SEQUENCE [LARGE SCALE GENOMIC DNA]</scope>
</reference>
<feature type="region of interest" description="Disordered" evidence="5">
    <location>
        <begin position="177"/>
        <end position="199"/>
    </location>
</feature>
<proteinExistence type="predicted"/>
<dbReference type="Proteomes" id="UP000001073">
    <property type="component" value="Chromosome 2"/>
</dbReference>
<evidence type="ECO:0000259" key="6">
    <source>
        <dbReference type="PROSITE" id="PS50071"/>
    </source>
</evidence>
<feature type="compositionally biased region" description="Basic and acidic residues" evidence="5">
    <location>
        <begin position="13"/>
        <end position="23"/>
    </location>
</feature>
<dbReference type="PROSITE" id="PS50071">
    <property type="entry name" value="HOMEOBOX_2"/>
    <property type="match status" value="1"/>
</dbReference>
<feature type="DNA-binding region" description="Homeobox" evidence="3">
    <location>
        <begin position="28"/>
        <end position="87"/>
    </location>
</feature>
<dbReference type="STRING" id="61853.ENSNLEP00000048369"/>
<dbReference type="Pfam" id="PF00046">
    <property type="entry name" value="Homeodomain"/>
    <property type="match status" value="1"/>
</dbReference>
<dbReference type="Gene3D" id="1.10.10.60">
    <property type="entry name" value="Homeodomain-like"/>
    <property type="match status" value="1"/>
</dbReference>
<feature type="compositionally biased region" description="Basic residues" evidence="5">
    <location>
        <begin position="24"/>
        <end position="33"/>
    </location>
</feature>
<dbReference type="FunCoup" id="A0A2I3HXP2">
    <property type="interactions" value="8"/>
</dbReference>
<dbReference type="PANTHER" id="PTHR24341">
    <property type="entry name" value="HOMEOBOX PROTEIN ENGRAILED"/>
    <property type="match status" value="1"/>
</dbReference>
<evidence type="ECO:0000313" key="8">
    <source>
        <dbReference type="Proteomes" id="UP000001073"/>
    </source>
</evidence>
<feature type="compositionally biased region" description="Polar residues" evidence="5">
    <location>
        <begin position="182"/>
        <end position="191"/>
    </location>
</feature>
<name>A0A2I3HXP2_NOMLE</name>
<dbReference type="SMART" id="SM00389">
    <property type="entry name" value="HOX"/>
    <property type="match status" value="1"/>
</dbReference>
<evidence type="ECO:0000256" key="4">
    <source>
        <dbReference type="RuleBase" id="RU000682"/>
    </source>
</evidence>
<reference evidence="7" key="2">
    <citation type="submission" date="2025-08" db="UniProtKB">
        <authorList>
            <consortium name="Ensembl"/>
        </authorList>
    </citation>
    <scope>IDENTIFICATION</scope>
</reference>
<evidence type="ECO:0000313" key="7">
    <source>
        <dbReference type="Ensembl" id="ENSNLEP00000048369.1"/>
    </source>
</evidence>
<dbReference type="InParanoid" id="A0A2I3HXP2"/>
<dbReference type="InterPro" id="IPR050720">
    <property type="entry name" value="Engrailed_Homeobox_TFs"/>
</dbReference>
<keyword evidence="3 4" id="KW-0238">DNA-binding</keyword>
<gene>
    <name evidence="7" type="primary">CPHXL</name>
</gene>
<evidence type="ECO:0000256" key="5">
    <source>
        <dbReference type="SAM" id="MobiDB-lite"/>
    </source>
</evidence>
<dbReference type="SUPFAM" id="SSF46689">
    <property type="entry name" value="Homeodomain-like"/>
    <property type="match status" value="1"/>
</dbReference>
<dbReference type="GO" id="GO:0000978">
    <property type="term" value="F:RNA polymerase II cis-regulatory region sequence-specific DNA binding"/>
    <property type="evidence" value="ECO:0007669"/>
    <property type="project" value="TreeGrafter"/>
</dbReference>
<evidence type="ECO:0000256" key="3">
    <source>
        <dbReference type="PROSITE-ProRule" id="PRU00108"/>
    </source>
</evidence>
<dbReference type="InterPro" id="IPR009057">
    <property type="entry name" value="Homeodomain-like_sf"/>
</dbReference>
<dbReference type="CDD" id="cd00086">
    <property type="entry name" value="homeodomain"/>
    <property type="match status" value="1"/>
</dbReference>
<dbReference type="OMA" id="IFGENCY"/>
<dbReference type="EMBL" id="ADFV01188591">
    <property type="status" value="NOT_ANNOTATED_CDS"/>
    <property type="molecule type" value="Genomic_DNA"/>
</dbReference>
<dbReference type="Ensembl" id="ENSNLET00000059729.1">
    <property type="protein sequence ID" value="ENSNLEP00000048369.1"/>
    <property type="gene ID" value="ENSNLEG00000032281.1"/>
</dbReference>
<feature type="region of interest" description="Disordered" evidence="5">
    <location>
        <begin position="1"/>
        <end position="33"/>
    </location>
</feature>
<dbReference type="PANTHER" id="PTHR24341:SF1">
    <property type="entry name" value="CYTOPLASMIC POLYADENYLATED HOMEOBOX-LIKE PROTEIN"/>
    <property type="match status" value="1"/>
</dbReference>
<organism evidence="7 8">
    <name type="scientific">Nomascus leucogenys</name>
    <name type="common">Northern white-cheeked gibbon</name>
    <name type="synonym">Hylobates leucogenys</name>
    <dbReference type="NCBI Taxonomy" id="61853"/>
    <lineage>
        <taxon>Eukaryota</taxon>
        <taxon>Metazoa</taxon>
        <taxon>Chordata</taxon>
        <taxon>Craniata</taxon>
        <taxon>Vertebrata</taxon>
        <taxon>Euteleostomi</taxon>
        <taxon>Mammalia</taxon>
        <taxon>Eutheria</taxon>
        <taxon>Euarchontoglires</taxon>
        <taxon>Primates</taxon>
        <taxon>Haplorrhini</taxon>
        <taxon>Catarrhini</taxon>
        <taxon>Hylobatidae</taxon>
        <taxon>Nomascus</taxon>
    </lineage>
</organism>
<sequence>MNLDGTAGGFPAEQDHHNEERQRKKERKTKHRHKFSEELLQELKEIFGENGYPDFTTRKTLAKKFDCPVNVINNWFQNKRARLPPAERHRIFVLQKKHDFPVQAHPFLSCQETQAAAHNYATKQSLSGAQRALMRRAGCSPLEKQRIPSQQMGYNCFSLENQETPSQQVGSMYSSLEKPGIPSQQRGSMCSSLEKPGIPSQQVASQSSYLVTGTVKHPGCAMEYGGDTGSDHSGSGYSTAYHFLSYNSAECLHPSPSSVPYFHGERTETRQSQHASPFLLDYAQDAYGVKKDHCRCSFCLSLLQEQQQNDWQYHLQQHQQPQNYLEGMMFQEQLPMDLDPWDLGKQWPSVQSQLQSQLPQNNGKPLCSQLQHMCLQMAADSPLLPLGQDMQERASEQPRTQMQQL</sequence>
<dbReference type="GO" id="GO:0000981">
    <property type="term" value="F:DNA-binding transcription factor activity, RNA polymerase II-specific"/>
    <property type="evidence" value="ECO:0007669"/>
    <property type="project" value="TreeGrafter"/>
</dbReference>
<keyword evidence="2 3" id="KW-0539">Nucleus</keyword>
<evidence type="ECO:0000256" key="1">
    <source>
        <dbReference type="ARBA" id="ARBA00004123"/>
    </source>
</evidence>
<dbReference type="AlphaFoldDB" id="A0A2I3HXP2"/>
<dbReference type="EMBL" id="ADFV01188592">
    <property type="status" value="NOT_ANNOTATED_CDS"/>
    <property type="molecule type" value="Genomic_DNA"/>
</dbReference>
<reference evidence="7" key="3">
    <citation type="submission" date="2025-09" db="UniProtKB">
        <authorList>
            <consortium name="Ensembl"/>
        </authorList>
    </citation>
    <scope>IDENTIFICATION</scope>
</reference>
<evidence type="ECO:0000256" key="2">
    <source>
        <dbReference type="ARBA" id="ARBA00023242"/>
    </source>
</evidence>
<dbReference type="InterPro" id="IPR001356">
    <property type="entry name" value="HD"/>
</dbReference>
<protein>
    <submittedName>
        <fullName evidence="7">Cytoplasmic polyadenylated homeobox like</fullName>
    </submittedName>
</protein>
<dbReference type="GO" id="GO:0005634">
    <property type="term" value="C:nucleus"/>
    <property type="evidence" value="ECO:0007669"/>
    <property type="project" value="UniProtKB-SubCell"/>
</dbReference>
<dbReference type="EMBL" id="ADFV01188593">
    <property type="status" value="NOT_ANNOTATED_CDS"/>
    <property type="molecule type" value="Genomic_DNA"/>
</dbReference>
<keyword evidence="8" id="KW-1185">Reference proteome</keyword>
<accession>A0A2I3HXP2</accession>
<dbReference type="EMBL" id="ADFV01188590">
    <property type="status" value="NOT_ANNOTATED_CDS"/>
    <property type="molecule type" value="Genomic_DNA"/>
</dbReference>
<comment type="subcellular location">
    <subcellularLocation>
        <location evidence="1 3 4">Nucleus</location>
    </subcellularLocation>
</comment>
<keyword evidence="3 4" id="KW-0371">Homeobox</keyword>
<dbReference type="GeneTree" id="ENSGT00520000058758"/>
<feature type="domain" description="Homeobox" evidence="6">
    <location>
        <begin position="26"/>
        <end position="86"/>
    </location>
</feature>